<dbReference type="Pfam" id="PF20773">
    <property type="entry name" value="InhA-like_MAM"/>
    <property type="match status" value="1"/>
</dbReference>
<accession>A0A9X3YJA5</accession>
<protein>
    <submittedName>
        <fullName evidence="3">Choice-of-anchor B family protein</fullName>
    </submittedName>
</protein>
<dbReference type="Gene3D" id="2.60.120.260">
    <property type="entry name" value="Galactose-binding domain-like"/>
    <property type="match status" value="1"/>
</dbReference>
<dbReference type="RefSeq" id="WP_263543498.1">
    <property type="nucleotide sequence ID" value="NZ_JAOVZO020000003.1"/>
</dbReference>
<feature type="domain" description="Fibronectin type-III" evidence="2">
    <location>
        <begin position="436"/>
        <end position="526"/>
    </location>
</feature>
<dbReference type="SUPFAM" id="SSF51004">
    <property type="entry name" value="C-terminal (heme d1) domain of cytochrome cd1-nitrite reductase"/>
    <property type="match status" value="1"/>
</dbReference>
<evidence type="ECO:0000256" key="1">
    <source>
        <dbReference type="SAM" id="SignalP"/>
    </source>
</evidence>
<dbReference type="InterPro" id="IPR003961">
    <property type="entry name" value="FN3_dom"/>
</dbReference>
<dbReference type="SUPFAM" id="SSF49265">
    <property type="entry name" value="Fibronectin type III"/>
    <property type="match status" value="1"/>
</dbReference>
<dbReference type="PANTHER" id="PTHR38787:SF3">
    <property type="entry name" value="REGULATORY P DOMAIN-CONTAINING PROTEIN"/>
    <property type="match status" value="1"/>
</dbReference>
<feature type="chain" id="PRO_5040971569" evidence="1">
    <location>
        <begin position="25"/>
        <end position="838"/>
    </location>
</feature>
<dbReference type="EMBL" id="JAOVZO020000003">
    <property type="protein sequence ID" value="MDC8012250.1"/>
    <property type="molecule type" value="Genomic_DNA"/>
</dbReference>
<dbReference type="GO" id="GO:0005576">
    <property type="term" value="C:extracellular region"/>
    <property type="evidence" value="ECO:0007669"/>
    <property type="project" value="TreeGrafter"/>
</dbReference>
<gene>
    <name evidence="3" type="ORF">OD750_006780</name>
</gene>
<dbReference type="InterPro" id="IPR027589">
    <property type="entry name" value="Choice_anch_B"/>
</dbReference>
<keyword evidence="1" id="KW-0732">Signal</keyword>
<dbReference type="InterPro" id="IPR011048">
    <property type="entry name" value="Haem_d1_sf"/>
</dbReference>
<feature type="signal peptide" evidence="1">
    <location>
        <begin position="1"/>
        <end position="24"/>
    </location>
</feature>
<evidence type="ECO:0000259" key="2">
    <source>
        <dbReference type="PROSITE" id="PS50853"/>
    </source>
</evidence>
<dbReference type="AlphaFoldDB" id="A0A9X3YJA5"/>
<dbReference type="InterPro" id="IPR036116">
    <property type="entry name" value="FN3_sf"/>
</dbReference>
<organism evidence="3 4">
    <name type="scientific">Tahibacter soli</name>
    <dbReference type="NCBI Taxonomy" id="2983605"/>
    <lineage>
        <taxon>Bacteria</taxon>
        <taxon>Pseudomonadati</taxon>
        <taxon>Pseudomonadota</taxon>
        <taxon>Gammaproteobacteria</taxon>
        <taxon>Lysobacterales</taxon>
        <taxon>Rhodanobacteraceae</taxon>
        <taxon>Tahibacter</taxon>
    </lineage>
</organism>
<dbReference type="Gene3D" id="2.60.40.10">
    <property type="entry name" value="Immunoglobulins"/>
    <property type="match status" value="2"/>
</dbReference>
<name>A0A9X3YJA5_9GAMM</name>
<comment type="caution">
    <text evidence="3">The sequence shown here is derived from an EMBL/GenBank/DDBJ whole genome shotgun (WGS) entry which is preliminary data.</text>
</comment>
<keyword evidence="4" id="KW-1185">Reference proteome</keyword>
<reference evidence="3" key="1">
    <citation type="submission" date="2023-02" db="EMBL/GenBank/DDBJ databases">
        <title>Tahibacter soli sp. nov. isolated from soil.</title>
        <authorList>
            <person name="Baek J.H."/>
            <person name="Lee J.K."/>
            <person name="Choi D.G."/>
            <person name="Jeon C.O."/>
        </authorList>
    </citation>
    <scope>NUCLEOTIDE SEQUENCE</scope>
    <source>
        <strain evidence="3">BL</strain>
    </source>
</reference>
<dbReference type="PROSITE" id="PS50853">
    <property type="entry name" value="FN3"/>
    <property type="match status" value="1"/>
</dbReference>
<dbReference type="PANTHER" id="PTHR38787">
    <property type="entry name" value="REGULATORY P DOMAIN-CONTAINING PROTEIN"/>
    <property type="match status" value="1"/>
</dbReference>
<dbReference type="Proteomes" id="UP001139971">
    <property type="component" value="Unassembled WGS sequence"/>
</dbReference>
<dbReference type="InterPro" id="IPR013783">
    <property type="entry name" value="Ig-like_fold"/>
</dbReference>
<evidence type="ECO:0000313" key="4">
    <source>
        <dbReference type="Proteomes" id="UP001139971"/>
    </source>
</evidence>
<dbReference type="NCBIfam" id="TIGR04312">
    <property type="entry name" value="choice_anch_B"/>
    <property type="match status" value="1"/>
</dbReference>
<sequence length="838" mass="88030">MPIVHAGRLLALGLVVSLAAPAVAQEAGDGGLSPLMQRFADARPKQPRALAPRHATPCVNGMAGEYPCSNIDLLAFVPVAEFAASSTNSLWGWTDAQSGIEYALVGANNGTAFYDLSQPSHPRYLGKLPTHTGNSLWRDVRVYDNKAYVVSDNNGSHGLQVFDLTRLRGVTTPQTFTEDAHRNDFGRGHTIAINEDTGYAYVAGSNTCAAPTATGGLRMYKLTGAGAPSFAGCVTTGGYTHETQCFTYHGPDTAHAGKEVCLNANGPTDRFAIVDVTNKSAPVTLSSTAYAGAGYPHQAWFTDDFKYALLNDELDETSFGHNAQTLVFDVSDLDAPTLVGRFDHGKPVIDHNLYVHGQYVYESNYESGLRILRLGNLSQAELTEVAYFDVYPQSDQAEFNGNWNNYRFPGSGNVIATGIDEGFFVLEPRLCTPPVAPAGVTATANGDQRIDLAWTGSPGALWRVERAQGGCGGTFRTLADSVAATSYSDTSASGSVTYGYRVVERDASGRCASVASTCVEAQTTGQCTAPPVFGGLAQATTPFTSACRIDLSWNDAAPACGGPATYAVHRSSTPGFAPSAANLVATGFNDAGYADSAVPSGQTQYYVVRAIDETNDAHDANTVELSAKALGPNVDGAMTSGAEPGDPPFDSATSSLVGNVETPAAVRHAGWHTSMSRVHAGAQSFWSTSANNLCVSLVTQPIELTAGQSSELSFWSVWDIPPGADGGVVEASTDNGTTWTRLTPVGGYPGSITSGGALCGIAQGSAAYAGLGQFSWTQHRVDLAAYAGQTVQLRWLYRTDAATAGNGWYVDDVAVTHAQVAGACASGVDLIFEDDFDL</sequence>
<evidence type="ECO:0000313" key="3">
    <source>
        <dbReference type="EMBL" id="MDC8012250.1"/>
    </source>
</evidence>
<proteinExistence type="predicted"/>